<dbReference type="PANTHER" id="PTHR35601:SF1">
    <property type="entry name" value="TOXIN RELE"/>
    <property type="match status" value="1"/>
</dbReference>
<dbReference type="EMBL" id="LNTU01000023">
    <property type="protein sequence ID" value="KXF76788.1"/>
    <property type="molecule type" value="Genomic_DNA"/>
</dbReference>
<evidence type="ECO:0000313" key="3">
    <source>
        <dbReference type="EMBL" id="KXF76788.1"/>
    </source>
</evidence>
<organism evidence="3 4">
    <name type="scientific">Paramesorhizobium deserti</name>
    <dbReference type="NCBI Taxonomy" id="1494590"/>
    <lineage>
        <taxon>Bacteria</taxon>
        <taxon>Pseudomonadati</taxon>
        <taxon>Pseudomonadota</taxon>
        <taxon>Alphaproteobacteria</taxon>
        <taxon>Hyphomicrobiales</taxon>
        <taxon>Phyllobacteriaceae</taxon>
        <taxon>Paramesorhizobium</taxon>
    </lineage>
</organism>
<dbReference type="SUPFAM" id="SSF143011">
    <property type="entry name" value="RelE-like"/>
    <property type="match status" value="1"/>
</dbReference>
<dbReference type="Proteomes" id="UP000070107">
    <property type="component" value="Unassembled WGS sequence"/>
</dbReference>
<sequence>MVWTIRFDAKAEKELGRLSSIDRQRILKFLQQHVAPSENPRSIGDALAGPLSGFWHYRVGDYRVIVRMDDQAITVYVVRIGNRREVYR</sequence>
<reference evidence="3 4" key="1">
    <citation type="submission" date="2015-11" db="EMBL/GenBank/DDBJ databases">
        <title>Draft genome sequence of Paramesorhizobium deserti A-3-E, a strain highly resistant to diverse beta-lactam antibiotics.</title>
        <authorList>
            <person name="Lv R."/>
            <person name="Yang X."/>
            <person name="Fang N."/>
            <person name="Guo J."/>
            <person name="Luo X."/>
            <person name="Peng F."/>
            <person name="Yang R."/>
            <person name="Cui Y."/>
            <person name="Fang C."/>
            <person name="Song Y."/>
        </authorList>
    </citation>
    <scope>NUCLEOTIDE SEQUENCE [LARGE SCALE GENOMIC DNA]</scope>
    <source>
        <strain evidence="3 4">A-3-E</strain>
    </source>
</reference>
<gene>
    <name evidence="3" type="ORF">ATN84_12270</name>
</gene>
<dbReference type="AlphaFoldDB" id="A0A135HUB5"/>
<evidence type="ECO:0000313" key="4">
    <source>
        <dbReference type="Proteomes" id="UP000070107"/>
    </source>
</evidence>
<keyword evidence="2" id="KW-1277">Toxin-antitoxin system</keyword>
<dbReference type="InterPro" id="IPR007712">
    <property type="entry name" value="RelE/ParE_toxin"/>
</dbReference>
<evidence type="ECO:0000256" key="1">
    <source>
        <dbReference type="ARBA" id="ARBA00006226"/>
    </source>
</evidence>
<comment type="caution">
    <text evidence="3">The sequence shown here is derived from an EMBL/GenBank/DDBJ whole genome shotgun (WGS) entry which is preliminary data.</text>
</comment>
<dbReference type="Pfam" id="PF05016">
    <property type="entry name" value="ParE_toxin"/>
    <property type="match status" value="1"/>
</dbReference>
<comment type="similarity">
    <text evidence="1">Belongs to the RelE toxin family.</text>
</comment>
<dbReference type="Gene3D" id="3.30.2310.20">
    <property type="entry name" value="RelE-like"/>
    <property type="match status" value="1"/>
</dbReference>
<dbReference type="OrthoDB" id="5570653at2"/>
<proteinExistence type="inferred from homology"/>
<dbReference type="InterPro" id="IPR035093">
    <property type="entry name" value="RelE/ParE_toxin_dom_sf"/>
</dbReference>
<accession>A0A135HUB5</accession>
<evidence type="ECO:0000256" key="2">
    <source>
        <dbReference type="ARBA" id="ARBA00022649"/>
    </source>
</evidence>
<protein>
    <submittedName>
        <fullName evidence="3">Addiction module toxin RelE</fullName>
    </submittedName>
</protein>
<name>A0A135HUB5_9HYPH</name>
<keyword evidence="4" id="KW-1185">Reference proteome</keyword>
<dbReference type="STRING" id="1494590.ATN84_12270"/>
<dbReference type="PANTHER" id="PTHR35601">
    <property type="entry name" value="TOXIN RELE"/>
    <property type="match status" value="1"/>
</dbReference>